<dbReference type="EMBL" id="JADNRY010000034">
    <property type="protein sequence ID" value="KAF9071231.1"/>
    <property type="molecule type" value="Genomic_DNA"/>
</dbReference>
<reference evidence="2" key="1">
    <citation type="submission" date="2020-11" db="EMBL/GenBank/DDBJ databases">
        <authorList>
            <consortium name="DOE Joint Genome Institute"/>
            <person name="Ahrendt S."/>
            <person name="Riley R."/>
            <person name="Andreopoulos W."/>
            <person name="Labutti K."/>
            <person name="Pangilinan J."/>
            <person name="Ruiz-Duenas F.J."/>
            <person name="Barrasa J.M."/>
            <person name="Sanchez-Garcia M."/>
            <person name="Camarero S."/>
            <person name="Miyauchi S."/>
            <person name="Serrano A."/>
            <person name="Linde D."/>
            <person name="Babiker R."/>
            <person name="Drula E."/>
            <person name="Ayuso-Fernandez I."/>
            <person name="Pacheco R."/>
            <person name="Padilla G."/>
            <person name="Ferreira P."/>
            <person name="Barriuso J."/>
            <person name="Kellner H."/>
            <person name="Castanera R."/>
            <person name="Alfaro M."/>
            <person name="Ramirez L."/>
            <person name="Pisabarro A.G."/>
            <person name="Kuo A."/>
            <person name="Tritt A."/>
            <person name="Lipzen A."/>
            <person name="He G."/>
            <person name="Yan M."/>
            <person name="Ng V."/>
            <person name="Cullen D."/>
            <person name="Martin F."/>
            <person name="Rosso M.-N."/>
            <person name="Henrissat B."/>
            <person name="Hibbett D."/>
            <person name="Martinez A.T."/>
            <person name="Grigoriev I.V."/>
        </authorList>
    </citation>
    <scope>NUCLEOTIDE SEQUENCE</scope>
    <source>
        <strain evidence="2">AH 40177</strain>
    </source>
</reference>
<evidence type="ECO:0000313" key="3">
    <source>
        <dbReference type="Proteomes" id="UP000772434"/>
    </source>
</evidence>
<feature type="compositionally biased region" description="Polar residues" evidence="1">
    <location>
        <begin position="15"/>
        <end position="27"/>
    </location>
</feature>
<protein>
    <submittedName>
        <fullName evidence="2">Uncharacterized protein</fullName>
    </submittedName>
</protein>
<feature type="compositionally biased region" description="Basic and acidic residues" evidence="1">
    <location>
        <begin position="28"/>
        <end position="38"/>
    </location>
</feature>
<organism evidence="2 3">
    <name type="scientific">Rhodocollybia butyracea</name>
    <dbReference type="NCBI Taxonomy" id="206335"/>
    <lineage>
        <taxon>Eukaryota</taxon>
        <taxon>Fungi</taxon>
        <taxon>Dikarya</taxon>
        <taxon>Basidiomycota</taxon>
        <taxon>Agaricomycotina</taxon>
        <taxon>Agaricomycetes</taxon>
        <taxon>Agaricomycetidae</taxon>
        <taxon>Agaricales</taxon>
        <taxon>Marasmiineae</taxon>
        <taxon>Omphalotaceae</taxon>
        <taxon>Rhodocollybia</taxon>
    </lineage>
</organism>
<evidence type="ECO:0000256" key="1">
    <source>
        <dbReference type="SAM" id="MobiDB-lite"/>
    </source>
</evidence>
<accession>A0A9P5PXJ1</accession>
<evidence type="ECO:0000313" key="2">
    <source>
        <dbReference type="EMBL" id="KAF9071231.1"/>
    </source>
</evidence>
<sequence>MRRSLRLKEKPVIPTSMQESTEATTTDGSKRLREKASEEDNDDEWRDGDEYEEDERPAKRARQGSKNSVPRSKTRSKRQ</sequence>
<keyword evidence="3" id="KW-1185">Reference proteome</keyword>
<dbReference type="Proteomes" id="UP000772434">
    <property type="component" value="Unassembled WGS sequence"/>
</dbReference>
<proteinExistence type="predicted"/>
<name>A0A9P5PXJ1_9AGAR</name>
<feature type="compositionally biased region" description="Acidic residues" evidence="1">
    <location>
        <begin position="39"/>
        <end position="55"/>
    </location>
</feature>
<gene>
    <name evidence="2" type="ORF">BDP27DRAFT_536208</name>
</gene>
<feature type="region of interest" description="Disordered" evidence="1">
    <location>
        <begin position="1"/>
        <end position="79"/>
    </location>
</feature>
<dbReference type="AlphaFoldDB" id="A0A9P5PXJ1"/>
<feature type="compositionally biased region" description="Basic and acidic residues" evidence="1">
    <location>
        <begin position="1"/>
        <end position="11"/>
    </location>
</feature>
<comment type="caution">
    <text evidence="2">The sequence shown here is derived from an EMBL/GenBank/DDBJ whole genome shotgun (WGS) entry which is preliminary data.</text>
</comment>